<name>A0A174ADS4_9FIRM</name>
<evidence type="ECO:0000313" key="1">
    <source>
        <dbReference type="EMBL" id="CUN85890.1"/>
    </source>
</evidence>
<proteinExistence type="predicted"/>
<dbReference type="RefSeq" id="WP_055053273.1">
    <property type="nucleotide sequence ID" value="NZ_CYZA01000006.1"/>
</dbReference>
<dbReference type="AlphaFoldDB" id="A0A174ADS4"/>
<reference evidence="1 2" key="1">
    <citation type="submission" date="2015-09" db="EMBL/GenBank/DDBJ databases">
        <authorList>
            <consortium name="Pathogen Informatics"/>
        </authorList>
    </citation>
    <scope>NUCLEOTIDE SEQUENCE [LARGE SCALE GENOMIC DNA]</scope>
    <source>
        <strain evidence="1 2">2789STDY5608838</strain>
    </source>
</reference>
<gene>
    <name evidence="1" type="ORF">ERS852395_01536</name>
</gene>
<dbReference type="EMBL" id="CYZA01000006">
    <property type="protein sequence ID" value="CUN85890.1"/>
    <property type="molecule type" value="Genomic_DNA"/>
</dbReference>
<dbReference type="Proteomes" id="UP000095447">
    <property type="component" value="Unassembled WGS sequence"/>
</dbReference>
<evidence type="ECO:0000313" key="2">
    <source>
        <dbReference type="Proteomes" id="UP000095447"/>
    </source>
</evidence>
<accession>A0A174ADS4</accession>
<sequence>MYYKVIKNDEVVDVLNHILYIKYQEKHSLLLLCDITEAQAILSSDGKYGWHIEGLYNFPPDNDIYAIKEISKYEYDKLKR</sequence>
<protein>
    <submittedName>
        <fullName evidence="1">Uncharacterized protein</fullName>
    </submittedName>
</protein>
<organism evidence="1 2">
    <name type="scientific">Blautia obeum</name>
    <dbReference type="NCBI Taxonomy" id="40520"/>
    <lineage>
        <taxon>Bacteria</taxon>
        <taxon>Bacillati</taxon>
        <taxon>Bacillota</taxon>
        <taxon>Clostridia</taxon>
        <taxon>Lachnospirales</taxon>
        <taxon>Lachnospiraceae</taxon>
        <taxon>Blautia</taxon>
    </lineage>
</organism>